<evidence type="ECO:0000313" key="2">
    <source>
        <dbReference type="EMBL" id="CAE0241069.1"/>
    </source>
</evidence>
<evidence type="ECO:0000259" key="1">
    <source>
        <dbReference type="PROSITE" id="PS50280"/>
    </source>
</evidence>
<proteinExistence type="predicted"/>
<dbReference type="InterPro" id="IPR001214">
    <property type="entry name" value="SET_dom"/>
</dbReference>
<dbReference type="PROSITE" id="PS50280">
    <property type="entry name" value="SET"/>
    <property type="match status" value="1"/>
</dbReference>
<dbReference type="SUPFAM" id="SSF82199">
    <property type="entry name" value="SET domain"/>
    <property type="match status" value="1"/>
</dbReference>
<dbReference type="InterPro" id="IPR053201">
    <property type="entry name" value="Flavunoidine_N-MTase"/>
</dbReference>
<organism evidence="2">
    <name type="scientific">Palpitomonas bilix</name>
    <dbReference type="NCBI Taxonomy" id="652834"/>
    <lineage>
        <taxon>Eukaryota</taxon>
        <taxon>Eukaryota incertae sedis</taxon>
    </lineage>
</organism>
<name>A0A7S3CYJ4_9EUKA</name>
<sequence length="167" mass="18555">MSCFVSMAGRALKNFLRLSTFHGQQGMAFTKAVKKGTLLGICKAESVVPEPNKYTVEIKSQVHGRFPDLDFLNHCCSPNLKLEVSSSPDDTAEISAWTVRDVAEGEQATFHYCTTEKAMDEPFECFCIFGASNRPRTCLGTVKGYDFLTEAQKADIDHLVSTEWKNS</sequence>
<protein>
    <recommendedName>
        <fullName evidence="1">SET domain-containing protein</fullName>
    </recommendedName>
</protein>
<accession>A0A7S3CYJ4</accession>
<dbReference type="Gene3D" id="2.170.270.10">
    <property type="entry name" value="SET domain"/>
    <property type="match status" value="1"/>
</dbReference>
<dbReference type="InterPro" id="IPR046341">
    <property type="entry name" value="SET_dom_sf"/>
</dbReference>
<dbReference type="AlphaFoldDB" id="A0A7S3CYJ4"/>
<dbReference type="EMBL" id="HBIB01005335">
    <property type="protein sequence ID" value="CAE0241069.1"/>
    <property type="molecule type" value="Transcribed_RNA"/>
</dbReference>
<dbReference type="PANTHER" id="PTHR12350:SF19">
    <property type="entry name" value="SET DOMAIN-CONTAINING PROTEIN"/>
    <property type="match status" value="1"/>
</dbReference>
<feature type="domain" description="SET" evidence="1">
    <location>
        <begin position="14"/>
        <end position="113"/>
    </location>
</feature>
<dbReference type="PANTHER" id="PTHR12350">
    <property type="entry name" value="HISTONE-LYSINE N-METHYLTRANSFERASE-RELATED"/>
    <property type="match status" value="1"/>
</dbReference>
<reference evidence="2" key="1">
    <citation type="submission" date="2021-01" db="EMBL/GenBank/DDBJ databases">
        <authorList>
            <person name="Corre E."/>
            <person name="Pelletier E."/>
            <person name="Niang G."/>
            <person name="Scheremetjew M."/>
            <person name="Finn R."/>
            <person name="Kale V."/>
            <person name="Holt S."/>
            <person name="Cochrane G."/>
            <person name="Meng A."/>
            <person name="Brown T."/>
            <person name="Cohen L."/>
        </authorList>
    </citation>
    <scope>NUCLEOTIDE SEQUENCE</scope>
    <source>
        <strain evidence="2">NIES-2562</strain>
    </source>
</reference>
<gene>
    <name evidence="2" type="ORF">PBIL07802_LOCUS3230</name>
</gene>
<dbReference type="Pfam" id="PF00856">
    <property type="entry name" value="SET"/>
    <property type="match status" value="1"/>
</dbReference>